<dbReference type="STRING" id="556267.HWAG_00306"/>
<dbReference type="OrthoDB" id="5365915at2"/>
<accession>A0A2N3PHP1</accession>
<reference evidence="1 2" key="1">
    <citation type="submission" date="2016-07" db="EMBL/GenBank/DDBJ databases">
        <title>Detection of Helicobacter winghamensis from caecal content of red fox (Vulpes vulpes).</title>
        <authorList>
            <person name="Zanoni R.G."/>
            <person name="Florio D."/>
            <person name="Caffara M."/>
            <person name="Renzi M."/>
            <person name="Parisi A."/>
            <person name="Pasquali F."/>
            <person name="Manfreda G."/>
        </authorList>
    </citation>
    <scope>NUCLEOTIDE SEQUENCE [LARGE SCALE GENOMIC DNA]</scope>
    <source>
        <strain evidence="1 2">295_13</strain>
    </source>
</reference>
<protein>
    <recommendedName>
        <fullName evidence="3">VWFA domain-containing protein</fullName>
    </recommendedName>
</protein>
<dbReference type="AlphaFoldDB" id="A0A2N3PHP1"/>
<evidence type="ECO:0008006" key="3">
    <source>
        <dbReference type="Google" id="ProtNLM"/>
    </source>
</evidence>
<comment type="caution">
    <text evidence="1">The sequence shown here is derived from an EMBL/GenBank/DDBJ whole genome shotgun (WGS) entry which is preliminary data.</text>
</comment>
<gene>
    <name evidence="1" type="ORF">BCM31_00065</name>
</gene>
<dbReference type="RefSeq" id="WP_101313209.1">
    <property type="nucleotide sequence ID" value="NZ_CP063529.1"/>
</dbReference>
<evidence type="ECO:0000313" key="2">
    <source>
        <dbReference type="Proteomes" id="UP000233350"/>
    </source>
</evidence>
<organism evidence="1 2">
    <name type="scientific">Helicobacter winghamensis</name>
    <dbReference type="NCBI Taxonomy" id="157268"/>
    <lineage>
        <taxon>Bacteria</taxon>
        <taxon>Pseudomonadati</taxon>
        <taxon>Campylobacterota</taxon>
        <taxon>Epsilonproteobacteria</taxon>
        <taxon>Campylobacterales</taxon>
        <taxon>Helicobacteraceae</taxon>
        <taxon>Helicobacter</taxon>
    </lineage>
</organism>
<sequence length="267" mass="29756">MRKIIQILLILFGFGITLNATPKGCYEIYKLDKQNIIDTAIFVLIDETTLFDQNLKDQIISNALSFVESSNHIYIGKFSALIGGKYNETLFDFSLDTHLSNQERYDINKSMLNKIDKCLNDQIGFVRKNTKKSIEGSFGTNDIAKSDILYALKDFAKSVIAPLNAKRKIVILASDMLENSAITSFYANNAVRQIDSNKELSIVAKNDLFADFGGAEVFIIGAGISSKKSYVNPKMLASLTNFWQEYFAKSNATLKNIGTPALKSAIR</sequence>
<name>A0A2N3PHP1_9HELI</name>
<proteinExistence type="predicted"/>
<keyword evidence="2" id="KW-1185">Reference proteome</keyword>
<dbReference type="EMBL" id="MBPK01000044">
    <property type="protein sequence ID" value="PKT80079.1"/>
    <property type="molecule type" value="Genomic_DNA"/>
</dbReference>
<dbReference type="Proteomes" id="UP000233350">
    <property type="component" value="Unassembled WGS sequence"/>
</dbReference>
<evidence type="ECO:0000313" key="1">
    <source>
        <dbReference type="EMBL" id="PKT80079.1"/>
    </source>
</evidence>